<name>A0ABQ6CF39_9HYPH</name>
<dbReference type="Proteomes" id="UP001156882">
    <property type="component" value="Unassembled WGS sequence"/>
</dbReference>
<keyword evidence="2" id="KW-1185">Reference proteome</keyword>
<dbReference type="EMBL" id="BSPC01000005">
    <property type="protein sequence ID" value="GLS17455.1"/>
    <property type="molecule type" value="Genomic_DNA"/>
</dbReference>
<accession>A0ABQ6CF39</accession>
<comment type="caution">
    <text evidence="1">The sequence shown here is derived from an EMBL/GenBank/DDBJ whole genome shotgun (WGS) entry which is preliminary data.</text>
</comment>
<sequence>MVGQAEDVTLCEELRPILERELARGNVIKEGPSRGWPKPESVFVALRDDSVPDRGLPEGVERSVNVDPHYDWGEDYFCHWHRHVLVCGAPRRR</sequence>
<reference evidence="2" key="1">
    <citation type="journal article" date="2019" name="Int. J. Syst. Evol. Microbiol.">
        <title>The Global Catalogue of Microorganisms (GCM) 10K type strain sequencing project: providing services to taxonomists for standard genome sequencing and annotation.</title>
        <authorList>
            <consortium name="The Broad Institute Genomics Platform"/>
            <consortium name="The Broad Institute Genome Sequencing Center for Infectious Disease"/>
            <person name="Wu L."/>
            <person name="Ma J."/>
        </authorList>
    </citation>
    <scope>NUCLEOTIDE SEQUENCE [LARGE SCALE GENOMIC DNA]</scope>
    <source>
        <strain evidence="2">NBRC 101365</strain>
    </source>
</reference>
<evidence type="ECO:0000313" key="2">
    <source>
        <dbReference type="Proteomes" id="UP001156882"/>
    </source>
</evidence>
<protein>
    <submittedName>
        <fullName evidence="1">Uncharacterized protein</fullName>
    </submittedName>
</protein>
<gene>
    <name evidence="1" type="ORF">GCM10007874_04700</name>
</gene>
<proteinExistence type="predicted"/>
<evidence type="ECO:0000313" key="1">
    <source>
        <dbReference type="EMBL" id="GLS17455.1"/>
    </source>
</evidence>
<organism evidence="1 2">
    <name type="scientific">Labrys miyagiensis</name>
    <dbReference type="NCBI Taxonomy" id="346912"/>
    <lineage>
        <taxon>Bacteria</taxon>
        <taxon>Pseudomonadati</taxon>
        <taxon>Pseudomonadota</taxon>
        <taxon>Alphaproteobacteria</taxon>
        <taxon>Hyphomicrobiales</taxon>
        <taxon>Xanthobacteraceae</taxon>
        <taxon>Labrys</taxon>
    </lineage>
</organism>